<evidence type="ECO:0000259" key="9">
    <source>
        <dbReference type="PROSITE" id="PS50164"/>
    </source>
</evidence>
<evidence type="ECO:0000313" key="11">
    <source>
        <dbReference type="EMBL" id="EAI8858977.1"/>
    </source>
</evidence>
<dbReference type="CDD" id="cd10434">
    <property type="entry name" value="GIY-YIG_UvrC_Cho"/>
    <property type="match status" value="1"/>
</dbReference>
<comment type="subcellular location">
    <subcellularLocation>
        <location evidence="7">Cytoplasm</location>
    </subcellularLocation>
</comment>
<comment type="subunit">
    <text evidence="7">Interacts with UvrB in an incision complex.</text>
</comment>
<keyword evidence="2 7" id="KW-0227">DNA damage</keyword>
<evidence type="ECO:0000259" key="8">
    <source>
        <dbReference type="PROSITE" id="PS50151"/>
    </source>
</evidence>
<evidence type="ECO:0000256" key="1">
    <source>
        <dbReference type="ARBA" id="ARBA00022490"/>
    </source>
</evidence>
<dbReference type="InterPro" id="IPR038476">
    <property type="entry name" value="UvrC_RNase_H_dom_sf"/>
</dbReference>
<accession>A0A5L4MXB6</accession>
<comment type="caution">
    <text evidence="11">The sequence shown here is derived from an EMBL/GenBank/DDBJ whole genome shotgun (WGS) entry which is preliminary data.</text>
</comment>
<sequence length="602" mass="68969">MLIDELKTLPNEPGVYQYFDKNSKLLYVGKAKVLKNRVKSYFSFTGTLSPSSRLSPRIAKMINEAVHIEWITTSSESDALILENSFIKQLKPKYNILLRDDKTYPYIYVDLSSNFPRFEITRKVIKGKNIKYFGPFFKGAKEILEALYLEFKLVQKKSCLKDKKACLFHQINRCHAPCIGAIKKEEYAKIVSSAIKKLKNPELLVENLSNLMQNFAERENYEEAAKLRDQINTIKDISIKVQIDIAKLEDFEAIAISCAKGFVCSVRFSIRDGKVSFANHSLTPAKDTINLDLSGIYKQVILEAFPDDLPINTTKIYTYSEFEDMELVSQILSKRHSKKFHIISPKAGDKKSLLEVALKNCDIFIEKHLKAHSYEFLNEIKEYFKLTNLPIKIECFDNSHLFGTAPVGGMISWELDKFKKEHYRHIHLNSTNDYDQMNEMLTNRALRFDKLNPPDLWVLDGGDALLKLAKNIVQSSGANVDIIAISKEKIDAKAHRAKGNANDKIYTEFGKLSLSSNDKKLQFFQRLRDEAHRFAISFHQNSRKKQDLQSSELMNLGVSDGSIKKLLSYFGSFENIHKASWDDIKKVTNKTVANKILAIKKP</sequence>
<dbReference type="InterPro" id="IPR050066">
    <property type="entry name" value="UvrABC_protein_C"/>
</dbReference>
<dbReference type="Pfam" id="PF02151">
    <property type="entry name" value="UVR"/>
    <property type="match status" value="1"/>
</dbReference>
<evidence type="ECO:0000256" key="2">
    <source>
        <dbReference type="ARBA" id="ARBA00022763"/>
    </source>
</evidence>
<dbReference type="InterPro" id="IPR004791">
    <property type="entry name" value="UvrC"/>
</dbReference>
<dbReference type="OMA" id="HIECFDN"/>
<dbReference type="PROSITE" id="PS50164">
    <property type="entry name" value="GIY_YIG"/>
    <property type="match status" value="1"/>
</dbReference>
<dbReference type="SMART" id="SM00465">
    <property type="entry name" value="GIYc"/>
    <property type="match status" value="1"/>
</dbReference>
<comment type="function">
    <text evidence="7">The UvrABC repair system catalyzes the recognition and processing of DNA lesions. UvrC both incises the 5' and 3' sides of the lesion. The N-terminal half is responsible for the 3' incision and the C-terminal half is responsible for the 5' incision.</text>
</comment>
<dbReference type="InterPro" id="IPR036876">
    <property type="entry name" value="UVR_dom_sf"/>
</dbReference>
<dbReference type="Pfam" id="PF01541">
    <property type="entry name" value="GIY-YIG"/>
    <property type="match status" value="1"/>
</dbReference>
<reference evidence="11 12" key="1">
    <citation type="submission" date="2018-06" db="EMBL/GenBank/DDBJ databases">
        <authorList>
            <consortium name="PulseNet: The National Subtyping Network for Foodborne Disease Surveillance"/>
            <person name="Tarr C.L."/>
            <person name="Trees E."/>
            <person name="Katz L.S."/>
            <person name="Carleton-Romer H.A."/>
            <person name="Stroika S."/>
            <person name="Kucerova Z."/>
            <person name="Roache K.F."/>
            <person name="Sabol A.L."/>
            <person name="Besser J."/>
            <person name="Gerner-Smidt P."/>
        </authorList>
    </citation>
    <scope>NUCLEOTIDE SEQUENCE [LARGE SCALE GENOMIC DNA]</scope>
    <source>
        <strain evidence="11 12">PNUSAC001503</strain>
    </source>
</reference>
<dbReference type="GO" id="GO:0009381">
    <property type="term" value="F:excinuclease ABC activity"/>
    <property type="evidence" value="ECO:0007669"/>
    <property type="project" value="UniProtKB-UniRule"/>
</dbReference>
<dbReference type="GO" id="GO:0005737">
    <property type="term" value="C:cytoplasm"/>
    <property type="evidence" value="ECO:0007669"/>
    <property type="project" value="UniProtKB-SubCell"/>
</dbReference>
<dbReference type="PANTHER" id="PTHR30562:SF1">
    <property type="entry name" value="UVRABC SYSTEM PROTEIN C"/>
    <property type="match status" value="1"/>
</dbReference>
<dbReference type="PROSITE" id="PS50165">
    <property type="entry name" value="UVRC"/>
    <property type="match status" value="1"/>
</dbReference>
<dbReference type="GO" id="GO:0009380">
    <property type="term" value="C:excinuclease repair complex"/>
    <property type="evidence" value="ECO:0007669"/>
    <property type="project" value="InterPro"/>
</dbReference>
<dbReference type="InterPro" id="IPR010994">
    <property type="entry name" value="RuvA_2-like"/>
</dbReference>
<dbReference type="InterPro" id="IPR001943">
    <property type="entry name" value="UVR_dom"/>
</dbReference>
<proteinExistence type="inferred from homology"/>
<dbReference type="PANTHER" id="PTHR30562">
    <property type="entry name" value="UVRC/OXIDOREDUCTASE"/>
    <property type="match status" value="1"/>
</dbReference>
<keyword evidence="3 7" id="KW-0228">DNA excision</keyword>
<keyword evidence="6 7" id="KW-0742">SOS response</keyword>
<keyword evidence="5 7" id="KW-0234">DNA repair</keyword>
<dbReference type="InterPro" id="IPR047296">
    <property type="entry name" value="GIY-YIG_UvrC_Cho"/>
</dbReference>
<dbReference type="Gene3D" id="3.40.1440.10">
    <property type="entry name" value="GIY-YIG endonuclease"/>
    <property type="match status" value="1"/>
</dbReference>
<dbReference type="SUPFAM" id="SSF46600">
    <property type="entry name" value="C-terminal UvrC-binding domain of UvrB"/>
    <property type="match status" value="1"/>
</dbReference>
<dbReference type="GO" id="GO:0003677">
    <property type="term" value="F:DNA binding"/>
    <property type="evidence" value="ECO:0007669"/>
    <property type="project" value="UniProtKB-UniRule"/>
</dbReference>
<dbReference type="Pfam" id="PF08459">
    <property type="entry name" value="UvrC_RNaseH_dom"/>
    <property type="match status" value="1"/>
</dbReference>
<gene>
    <name evidence="7 11" type="primary">uvrC</name>
    <name evidence="11" type="ORF">CX802_03815</name>
</gene>
<dbReference type="GeneID" id="61065091"/>
<dbReference type="Gene3D" id="4.10.860.10">
    <property type="entry name" value="UVR domain"/>
    <property type="match status" value="1"/>
</dbReference>
<evidence type="ECO:0000256" key="7">
    <source>
        <dbReference type="HAMAP-Rule" id="MF_00203"/>
    </source>
</evidence>
<name>A0A5L4MXB6_CAMFE</name>
<dbReference type="AlphaFoldDB" id="A0A5L4MXB6"/>
<evidence type="ECO:0000256" key="3">
    <source>
        <dbReference type="ARBA" id="ARBA00022769"/>
    </source>
</evidence>
<evidence type="ECO:0000259" key="10">
    <source>
        <dbReference type="PROSITE" id="PS50165"/>
    </source>
</evidence>
<feature type="domain" description="GIY-YIG" evidence="9">
    <location>
        <begin position="11"/>
        <end position="96"/>
    </location>
</feature>
<dbReference type="Gene3D" id="3.30.420.340">
    <property type="entry name" value="UvrC, RNAse H endonuclease domain"/>
    <property type="match status" value="1"/>
</dbReference>
<keyword evidence="4 7" id="KW-0267">Excision nuclease</keyword>
<dbReference type="GO" id="GO:0009432">
    <property type="term" value="P:SOS response"/>
    <property type="evidence" value="ECO:0007669"/>
    <property type="project" value="UniProtKB-UniRule"/>
</dbReference>
<organism evidence="11 12">
    <name type="scientific">Campylobacter fetus</name>
    <dbReference type="NCBI Taxonomy" id="196"/>
    <lineage>
        <taxon>Bacteria</taxon>
        <taxon>Pseudomonadati</taxon>
        <taxon>Campylobacterota</taxon>
        <taxon>Epsilonproteobacteria</taxon>
        <taxon>Campylobacterales</taxon>
        <taxon>Campylobacteraceae</taxon>
        <taxon>Campylobacter</taxon>
    </lineage>
</organism>
<evidence type="ECO:0000313" key="12">
    <source>
        <dbReference type="Proteomes" id="UP000535509"/>
    </source>
</evidence>
<dbReference type="RefSeq" id="WP_011732141.1">
    <property type="nucleotide sequence ID" value="NZ_AACCWO020000013.1"/>
</dbReference>
<dbReference type="PROSITE" id="PS50151">
    <property type="entry name" value="UVR"/>
    <property type="match status" value="1"/>
</dbReference>
<evidence type="ECO:0000256" key="5">
    <source>
        <dbReference type="ARBA" id="ARBA00023204"/>
    </source>
</evidence>
<dbReference type="HAMAP" id="MF_00203">
    <property type="entry name" value="UvrC"/>
    <property type="match status" value="1"/>
</dbReference>
<dbReference type="NCBIfam" id="TIGR00194">
    <property type="entry name" value="uvrC"/>
    <property type="match status" value="1"/>
</dbReference>
<dbReference type="InterPro" id="IPR000305">
    <property type="entry name" value="GIY-YIG_endonuc"/>
</dbReference>
<comment type="similarity">
    <text evidence="7">Belongs to the UvrC family.</text>
</comment>
<dbReference type="GO" id="GO:0006289">
    <property type="term" value="P:nucleotide-excision repair"/>
    <property type="evidence" value="ECO:0007669"/>
    <property type="project" value="UniProtKB-UniRule"/>
</dbReference>
<dbReference type="FunFam" id="3.40.1440.10:FF:000001">
    <property type="entry name" value="UvrABC system protein C"/>
    <property type="match status" value="1"/>
</dbReference>
<evidence type="ECO:0000256" key="4">
    <source>
        <dbReference type="ARBA" id="ARBA00022881"/>
    </source>
</evidence>
<dbReference type="InterPro" id="IPR035901">
    <property type="entry name" value="GIY-YIG_endonuc_sf"/>
</dbReference>
<keyword evidence="1 7" id="KW-0963">Cytoplasm</keyword>
<dbReference type="Gene3D" id="1.10.150.20">
    <property type="entry name" value="5' to 3' exonuclease, C-terminal subdomain"/>
    <property type="match status" value="1"/>
</dbReference>
<feature type="domain" description="UVR" evidence="8">
    <location>
        <begin position="202"/>
        <end position="237"/>
    </location>
</feature>
<dbReference type="SUPFAM" id="SSF82771">
    <property type="entry name" value="GIY-YIG endonuclease"/>
    <property type="match status" value="1"/>
</dbReference>
<evidence type="ECO:0000256" key="6">
    <source>
        <dbReference type="ARBA" id="ARBA00023236"/>
    </source>
</evidence>
<dbReference type="SUPFAM" id="SSF47781">
    <property type="entry name" value="RuvA domain 2-like"/>
    <property type="match status" value="1"/>
</dbReference>
<dbReference type="EMBL" id="AABTCC010000008">
    <property type="protein sequence ID" value="EAI8858977.1"/>
    <property type="molecule type" value="Genomic_DNA"/>
</dbReference>
<protein>
    <recommendedName>
        <fullName evidence="7">UvrABC system protein C</fullName>
        <shortName evidence="7">Protein UvrC</shortName>
    </recommendedName>
    <alternativeName>
        <fullName evidence="7">Excinuclease ABC subunit C</fullName>
    </alternativeName>
</protein>
<dbReference type="Pfam" id="PF22920">
    <property type="entry name" value="UvrC_RNaseH"/>
    <property type="match status" value="1"/>
</dbReference>
<dbReference type="InterPro" id="IPR001162">
    <property type="entry name" value="UvrC_RNase_H_dom"/>
</dbReference>
<dbReference type="Proteomes" id="UP000535509">
    <property type="component" value="Unassembled WGS sequence"/>
</dbReference>
<feature type="domain" description="UvrC family homology region profile" evidence="10">
    <location>
        <begin position="254"/>
        <end position="473"/>
    </location>
</feature>
<keyword evidence="12" id="KW-1185">Reference proteome</keyword>